<feature type="domain" description="VTT" evidence="12">
    <location>
        <begin position="158"/>
        <end position="271"/>
    </location>
</feature>
<dbReference type="PANTHER" id="PTHR47549">
    <property type="entry name" value="GOLGI APPARATUS MEMBRANE PROTEIN TVP38-RELATED"/>
    <property type="match status" value="1"/>
</dbReference>
<feature type="transmembrane region" description="Helical" evidence="11">
    <location>
        <begin position="238"/>
        <end position="261"/>
    </location>
</feature>
<keyword evidence="7 11" id="KW-1133">Transmembrane helix</keyword>
<feature type="region of interest" description="Disordered" evidence="10">
    <location>
        <begin position="364"/>
        <end position="418"/>
    </location>
</feature>
<accession>A0A1M2VE06</accession>
<comment type="subcellular location">
    <subcellularLocation>
        <location evidence="2">Golgi apparatus membrane</location>
        <topology evidence="2">Multi-pass membrane protein</topology>
    </subcellularLocation>
</comment>
<dbReference type="OMA" id="NWRRYAN"/>
<evidence type="ECO:0000313" key="13">
    <source>
        <dbReference type="EMBL" id="OJT05825.1"/>
    </source>
</evidence>
<evidence type="ECO:0000256" key="1">
    <source>
        <dbReference type="ARBA" id="ARBA00002978"/>
    </source>
</evidence>
<proteinExistence type="inferred from homology"/>
<evidence type="ECO:0000313" key="14">
    <source>
        <dbReference type="Proteomes" id="UP000184267"/>
    </source>
</evidence>
<comment type="similarity">
    <text evidence="3">Belongs to the TVP38/TMEM64 family.</text>
</comment>
<keyword evidence="14" id="KW-1185">Reference proteome</keyword>
<dbReference type="InterPro" id="IPR051076">
    <property type="entry name" value="Golgi_membrane_TVP38/TMEM64"/>
</dbReference>
<evidence type="ECO:0000256" key="8">
    <source>
        <dbReference type="ARBA" id="ARBA00023034"/>
    </source>
</evidence>
<feature type="transmembrane region" description="Helical" evidence="11">
    <location>
        <begin position="98"/>
        <end position="118"/>
    </location>
</feature>
<organism evidence="13 14">
    <name type="scientific">Trametes pubescens</name>
    <name type="common">White-rot fungus</name>
    <dbReference type="NCBI Taxonomy" id="154538"/>
    <lineage>
        <taxon>Eukaryota</taxon>
        <taxon>Fungi</taxon>
        <taxon>Dikarya</taxon>
        <taxon>Basidiomycota</taxon>
        <taxon>Agaricomycotina</taxon>
        <taxon>Agaricomycetes</taxon>
        <taxon>Polyporales</taxon>
        <taxon>Polyporaceae</taxon>
        <taxon>Trametes</taxon>
    </lineage>
</organism>
<evidence type="ECO:0000256" key="11">
    <source>
        <dbReference type="SAM" id="Phobius"/>
    </source>
</evidence>
<evidence type="ECO:0000256" key="5">
    <source>
        <dbReference type="ARBA" id="ARBA00020673"/>
    </source>
</evidence>
<dbReference type="InterPro" id="IPR032816">
    <property type="entry name" value="VTT_dom"/>
</dbReference>
<evidence type="ECO:0000256" key="6">
    <source>
        <dbReference type="ARBA" id="ARBA00022692"/>
    </source>
</evidence>
<dbReference type="Proteomes" id="UP000184267">
    <property type="component" value="Unassembled WGS sequence"/>
</dbReference>
<evidence type="ECO:0000256" key="3">
    <source>
        <dbReference type="ARBA" id="ARBA00008640"/>
    </source>
</evidence>
<reference evidence="13 14" key="1">
    <citation type="submission" date="2016-10" db="EMBL/GenBank/DDBJ databases">
        <title>Genome sequence of the basidiomycete white-rot fungus Trametes pubescens.</title>
        <authorList>
            <person name="Makela M.R."/>
            <person name="Granchi Z."/>
            <person name="Peng M."/>
            <person name="De Vries R.P."/>
            <person name="Grigoriev I."/>
            <person name="Riley R."/>
            <person name="Hilden K."/>
        </authorList>
    </citation>
    <scope>NUCLEOTIDE SEQUENCE [LARGE SCALE GENOMIC DNA]</scope>
    <source>
        <strain evidence="13 14">FBCC735</strain>
    </source>
</reference>
<dbReference type="Pfam" id="PF09335">
    <property type="entry name" value="VTT_dom"/>
    <property type="match status" value="1"/>
</dbReference>
<keyword evidence="6 11" id="KW-0812">Transmembrane</keyword>
<dbReference type="EMBL" id="MNAD01001375">
    <property type="protein sequence ID" value="OJT05825.1"/>
    <property type="molecule type" value="Genomic_DNA"/>
</dbReference>
<feature type="transmembrane region" description="Helical" evidence="11">
    <location>
        <begin position="139"/>
        <end position="157"/>
    </location>
</feature>
<dbReference type="STRING" id="154538.A0A1M2VE06"/>
<evidence type="ECO:0000259" key="12">
    <source>
        <dbReference type="Pfam" id="PF09335"/>
    </source>
</evidence>
<protein>
    <recommendedName>
        <fullName evidence="4">Golgi apparatus membrane protein TVP38</fullName>
    </recommendedName>
    <alternativeName>
        <fullName evidence="5">Golgi apparatus membrane protein tvp38</fullName>
    </alternativeName>
</protein>
<name>A0A1M2VE06_TRAPU</name>
<sequence length="418" mass="45517">MHGRAYPSGPATAIGYGARGHKDSLSGYTVDVPNLVYAPNVSGGTYGGDKGPASADVRAVLRTPSPTPSEVQVLASKTKLLGDWRRFLNWRRYANRKAMLIIAAIVLAHVLGILVIVYKKKIVNWLQPTADWMHDTPGAWVIPIGVMFVLSFPPLAGHELIAIWCGNVWGVWIGFGIAAAGTLIGELATFFVFKTFCHTRGKRLEEKRLKVALHAQVVREGGLVIPTIMRLTLLPGHFLTAFFSVCGMSVWIFLVAATLSLPKQLAFVYLGVGLNRDDEKSTTKAIKSGGTLALLVITFIAMRYVNKKVDDVKGDVVYARRKARQAKMLRGEETSLPADEELALRTNASPDRPARASSSMGAGAIYMPAPQRPTQAGKLVGGRKKRESYVGHGARRGSGGVNNGVEMELGDRREWRRS</sequence>
<evidence type="ECO:0000256" key="7">
    <source>
        <dbReference type="ARBA" id="ARBA00022989"/>
    </source>
</evidence>
<comment type="function">
    <text evidence="1">Golgi membrane protein involved in vesicular trafficking and spindle migration.</text>
</comment>
<gene>
    <name evidence="13" type="ORF">TRAPUB_3320</name>
</gene>
<evidence type="ECO:0000256" key="4">
    <source>
        <dbReference type="ARBA" id="ARBA00013533"/>
    </source>
</evidence>
<evidence type="ECO:0000256" key="10">
    <source>
        <dbReference type="SAM" id="MobiDB-lite"/>
    </source>
</evidence>
<dbReference type="PANTHER" id="PTHR47549:SF2">
    <property type="entry name" value="GOLGI APPARATUS MEMBRANE PROTEIN TVP38"/>
    <property type="match status" value="1"/>
</dbReference>
<comment type="caution">
    <text evidence="13">The sequence shown here is derived from an EMBL/GenBank/DDBJ whole genome shotgun (WGS) entry which is preliminary data.</text>
</comment>
<evidence type="ECO:0000256" key="9">
    <source>
        <dbReference type="ARBA" id="ARBA00023136"/>
    </source>
</evidence>
<keyword evidence="9 11" id="KW-0472">Membrane</keyword>
<feature type="transmembrane region" description="Helical" evidence="11">
    <location>
        <begin position="169"/>
        <end position="193"/>
    </location>
</feature>
<feature type="transmembrane region" description="Helical" evidence="11">
    <location>
        <begin position="285"/>
        <end position="305"/>
    </location>
</feature>
<dbReference type="GO" id="GO:0000139">
    <property type="term" value="C:Golgi membrane"/>
    <property type="evidence" value="ECO:0007669"/>
    <property type="project" value="UniProtKB-SubCell"/>
</dbReference>
<feature type="compositionally biased region" description="Basic and acidic residues" evidence="10">
    <location>
        <begin position="409"/>
        <end position="418"/>
    </location>
</feature>
<dbReference type="OrthoDB" id="166803at2759"/>
<dbReference type="AlphaFoldDB" id="A0A1M2VE06"/>
<evidence type="ECO:0000256" key="2">
    <source>
        <dbReference type="ARBA" id="ARBA00004653"/>
    </source>
</evidence>
<keyword evidence="8" id="KW-0333">Golgi apparatus</keyword>